<keyword evidence="2" id="KW-1185">Reference proteome</keyword>
<protein>
    <recommendedName>
        <fullName evidence="3">Flavodoxin-like domain-containing protein</fullName>
    </recommendedName>
</protein>
<dbReference type="EMBL" id="BMAT01006617">
    <property type="protein sequence ID" value="GFS16561.1"/>
    <property type="molecule type" value="Genomic_DNA"/>
</dbReference>
<gene>
    <name evidence="1" type="ORF">ElyMa_003217600</name>
</gene>
<proteinExistence type="predicted"/>
<evidence type="ECO:0000313" key="1">
    <source>
        <dbReference type="EMBL" id="GFS16561.1"/>
    </source>
</evidence>
<evidence type="ECO:0008006" key="3">
    <source>
        <dbReference type="Google" id="ProtNLM"/>
    </source>
</evidence>
<evidence type="ECO:0000313" key="2">
    <source>
        <dbReference type="Proteomes" id="UP000762676"/>
    </source>
</evidence>
<dbReference type="AlphaFoldDB" id="A0AAV4J2M6"/>
<reference evidence="1 2" key="1">
    <citation type="journal article" date="2021" name="Elife">
        <title>Chloroplast acquisition without the gene transfer in kleptoplastic sea slugs, Plakobranchus ocellatus.</title>
        <authorList>
            <person name="Maeda T."/>
            <person name="Takahashi S."/>
            <person name="Yoshida T."/>
            <person name="Shimamura S."/>
            <person name="Takaki Y."/>
            <person name="Nagai Y."/>
            <person name="Toyoda A."/>
            <person name="Suzuki Y."/>
            <person name="Arimoto A."/>
            <person name="Ishii H."/>
            <person name="Satoh N."/>
            <person name="Nishiyama T."/>
            <person name="Hasebe M."/>
            <person name="Maruyama T."/>
            <person name="Minagawa J."/>
            <person name="Obokata J."/>
            <person name="Shigenobu S."/>
        </authorList>
    </citation>
    <scope>NUCLEOTIDE SEQUENCE [LARGE SCALE GENOMIC DNA]</scope>
</reference>
<organism evidence="1 2">
    <name type="scientific">Elysia marginata</name>
    <dbReference type="NCBI Taxonomy" id="1093978"/>
    <lineage>
        <taxon>Eukaryota</taxon>
        <taxon>Metazoa</taxon>
        <taxon>Spiralia</taxon>
        <taxon>Lophotrochozoa</taxon>
        <taxon>Mollusca</taxon>
        <taxon>Gastropoda</taxon>
        <taxon>Heterobranchia</taxon>
        <taxon>Euthyneura</taxon>
        <taxon>Panpulmonata</taxon>
        <taxon>Sacoglossa</taxon>
        <taxon>Placobranchoidea</taxon>
        <taxon>Plakobranchidae</taxon>
        <taxon>Elysia</taxon>
    </lineage>
</organism>
<dbReference type="Proteomes" id="UP000762676">
    <property type="component" value="Unassembled WGS sequence"/>
</dbReference>
<accession>A0AAV4J2M6</accession>
<name>A0AAV4J2M6_9GAST</name>
<sequence length="136" mass="15099">MKPANHYKGTINLKLATFLFAYRNPLHSTTGRRLRTKLDICSPSFQSSDHQWKQSNGSRKNTISNTPLIPSRLAIMSSCGNTKNGNTARSMLKQALKAMRSKSFDAVTVTSQDHSTSKHSISSSTGSHVVSNRWFN</sequence>
<comment type="caution">
    <text evidence="1">The sequence shown here is derived from an EMBL/GenBank/DDBJ whole genome shotgun (WGS) entry which is preliminary data.</text>
</comment>